<sequence>MKWSTAIFGVVLCLCALEETGVQGQTVPTDASPGEFPYVVSDEKLAHLEEFVQMVILTQVNLNLLHQPNPFTVPGLVVSDRYILTSNNAYANGNVSNMQIIDQMGVVRTPVKIKLIVSSKFTYVKFCNTFRGAKYPMTASVFNDLSTNASATFIWFNGTSPVLRKFAAIAYDSETCALIGTTGDTSKQICMKQDETPGLCKLFLDDPMFPTYNWHSMFAINNGQVQGVNNYFRCLINVLGAGRARTALARMLNSECQ</sequence>
<keyword evidence="1" id="KW-0732">Signal</keyword>
<name>A0A8S1BVF7_9INSE</name>
<protein>
    <recommendedName>
        <fullName evidence="4">Secreted protein</fullName>
    </recommendedName>
</protein>
<evidence type="ECO:0000313" key="3">
    <source>
        <dbReference type="Proteomes" id="UP000494165"/>
    </source>
</evidence>
<comment type="caution">
    <text evidence="2">The sequence shown here is derived from an EMBL/GenBank/DDBJ whole genome shotgun (WGS) entry which is preliminary data.</text>
</comment>
<dbReference type="Proteomes" id="UP000494165">
    <property type="component" value="Unassembled WGS sequence"/>
</dbReference>
<dbReference type="EMBL" id="CADEPI010000003">
    <property type="protein sequence ID" value="CAB3360416.1"/>
    <property type="molecule type" value="Genomic_DNA"/>
</dbReference>
<gene>
    <name evidence="2" type="ORF">CLODIP_2_CD08857</name>
</gene>
<reference evidence="2 3" key="1">
    <citation type="submission" date="2020-04" db="EMBL/GenBank/DDBJ databases">
        <authorList>
            <person name="Alioto T."/>
            <person name="Alioto T."/>
            <person name="Gomez Garrido J."/>
        </authorList>
    </citation>
    <scope>NUCLEOTIDE SEQUENCE [LARGE SCALE GENOMIC DNA]</scope>
</reference>
<organism evidence="2 3">
    <name type="scientific">Cloeon dipterum</name>
    <dbReference type="NCBI Taxonomy" id="197152"/>
    <lineage>
        <taxon>Eukaryota</taxon>
        <taxon>Metazoa</taxon>
        <taxon>Ecdysozoa</taxon>
        <taxon>Arthropoda</taxon>
        <taxon>Hexapoda</taxon>
        <taxon>Insecta</taxon>
        <taxon>Pterygota</taxon>
        <taxon>Palaeoptera</taxon>
        <taxon>Ephemeroptera</taxon>
        <taxon>Pisciforma</taxon>
        <taxon>Baetidae</taxon>
        <taxon>Cloeon</taxon>
    </lineage>
</organism>
<feature type="chain" id="PRO_5035894182" description="Secreted protein" evidence="1">
    <location>
        <begin position="25"/>
        <end position="257"/>
    </location>
</feature>
<dbReference type="SUPFAM" id="SSF50494">
    <property type="entry name" value="Trypsin-like serine proteases"/>
    <property type="match status" value="1"/>
</dbReference>
<proteinExistence type="predicted"/>
<evidence type="ECO:0008006" key="4">
    <source>
        <dbReference type="Google" id="ProtNLM"/>
    </source>
</evidence>
<dbReference type="InterPro" id="IPR009003">
    <property type="entry name" value="Peptidase_S1_PA"/>
</dbReference>
<keyword evidence="3" id="KW-1185">Reference proteome</keyword>
<dbReference type="AlphaFoldDB" id="A0A8S1BVF7"/>
<accession>A0A8S1BVF7</accession>
<evidence type="ECO:0000256" key="1">
    <source>
        <dbReference type="SAM" id="SignalP"/>
    </source>
</evidence>
<feature type="signal peptide" evidence="1">
    <location>
        <begin position="1"/>
        <end position="24"/>
    </location>
</feature>
<evidence type="ECO:0000313" key="2">
    <source>
        <dbReference type="EMBL" id="CAB3360416.1"/>
    </source>
</evidence>